<dbReference type="EMBL" id="JAATIP010000135">
    <property type="protein sequence ID" value="KAF4368346.1"/>
    <property type="molecule type" value="Genomic_DNA"/>
</dbReference>
<feature type="domain" description="Reverse transcriptase zinc-binding" evidence="1">
    <location>
        <begin position="2"/>
        <end position="55"/>
    </location>
</feature>
<evidence type="ECO:0000259" key="1">
    <source>
        <dbReference type="Pfam" id="PF13966"/>
    </source>
</evidence>
<proteinExistence type="predicted"/>
<evidence type="ECO:0000313" key="3">
    <source>
        <dbReference type="Proteomes" id="UP000525078"/>
    </source>
</evidence>
<protein>
    <recommendedName>
        <fullName evidence="1">Reverse transcriptase zinc-binding domain-containing protein</fullName>
    </recommendedName>
</protein>
<gene>
    <name evidence="2" type="ORF">F8388_019063</name>
</gene>
<evidence type="ECO:0000313" key="2">
    <source>
        <dbReference type="EMBL" id="KAF4368346.1"/>
    </source>
</evidence>
<comment type="caution">
    <text evidence="2">The sequence shown here is derived from an EMBL/GenBank/DDBJ whole genome shotgun (WGS) entry which is preliminary data.</text>
</comment>
<sequence length="95" mass="11026">MSKYRYTYWKVINNLLLTRNHLSRIMNISSSHCPVCNLENESHDHLFRECIFTKKAVDEIGTWLELESSVVGHANWSVYANCLDAWSTSMLDCPS</sequence>
<dbReference type="Proteomes" id="UP000525078">
    <property type="component" value="Unassembled WGS sequence"/>
</dbReference>
<accession>A0A7J6FCC6</accession>
<name>A0A7J6FCC6_CANSA</name>
<dbReference type="Pfam" id="PF13966">
    <property type="entry name" value="zf-RVT"/>
    <property type="match status" value="1"/>
</dbReference>
<dbReference type="InterPro" id="IPR026960">
    <property type="entry name" value="RVT-Znf"/>
</dbReference>
<reference evidence="2 3" key="1">
    <citation type="journal article" date="2020" name="bioRxiv">
        <title>Sequence and annotation of 42 cannabis genomes reveals extensive copy number variation in cannabinoid synthesis and pathogen resistance genes.</title>
        <authorList>
            <person name="Mckernan K.J."/>
            <person name="Helbert Y."/>
            <person name="Kane L.T."/>
            <person name="Ebling H."/>
            <person name="Zhang L."/>
            <person name="Liu B."/>
            <person name="Eaton Z."/>
            <person name="Mclaughlin S."/>
            <person name="Kingan S."/>
            <person name="Baybayan P."/>
            <person name="Concepcion G."/>
            <person name="Jordan M."/>
            <person name="Riva A."/>
            <person name="Barbazuk W."/>
            <person name="Harkins T."/>
        </authorList>
    </citation>
    <scope>NUCLEOTIDE SEQUENCE [LARGE SCALE GENOMIC DNA]</scope>
    <source>
        <strain evidence="3">cv. Jamaican Lion 4</strain>
        <tissue evidence="2">Leaf</tissue>
    </source>
</reference>
<organism evidence="2 3">
    <name type="scientific">Cannabis sativa</name>
    <name type="common">Hemp</name>
    <name type="synonym">Marijuana</name>
    <dbReference type="NCBI Taxonomy" id="3483"/>
    <lineage>
        <taxon>Eukaryota</taxon>
        <taxon>Viridiplantae</taxon>
        <taxon>Streptophyta</taxon>
        <taxon>Embryophyta</taxon>
        <taxon>Tracheophyta</taxon>
        <taxon>Spermatophyta</taxon>
        <taxon>Magnoliopsida</taxon>
        <taxon>eudicotyledons</taxon>
        <taxon>Gunneridae</taxon>
        <taxon>Pentapetalae</taxon>
        <taxon>rosids</taxon>
        <taxon>fabids</taxon>
        <taxon>Rosales</taxon>
        <taxon>Cannabaceae</taxon>
        <taxon>Cannabis</taxon>
    </lineage>
</organism>
<dbReference type="AlphaFoldDB" id="A0A7J6FCC6"/>